<dbReference type="EMBL" id="CM046515">
    <property type="protein sequence ID" value="KAI8649260.1"/>
    <property type="molecule type" value="Genomic_DNA"/>
</dbReference>
<comment type="caution">
    <text evidence="1">The sequence shown here is derived from an EMBL/GenBank/DDBJ whole genome shotgun (WGS) entry which is preliminary data.</text>
</comment>
<evidence type="ECO:0000313" key="2">
    <source>
        <dbReference type="Proteomes" id="UP001065298"/>
    </source>
</evidence>
<accession>A0ACC0QD37</accession>
<keyword evidence="2" id="KW-1185">Reference proteome</keyword>
<sequence>MEGSRVTACDLCRLRKTRCNRPSPCSHCRQLGQECTFTGAGQKPKEPGQRIQISRRYERKIDQVENRLEAMEALLAEIRSSISRPPQQRSLSLSATPVPASSEAPRTIGHQEDMLLAVDGPSSLMAQIAMAKHLAENTIRPGHSGPSDSRMSEAIRSLGQVVDSNASQAPPETPASSREIPLPLVGAIREGLRILQDKSHASFPILRGLMSVDSFSKLCRDVVFSVDGYCESDFTVIVGGLYYLFNDCVLNADNASQTEQYLYNMRLCREALYSSLVTASALLPACMQSVRALVLGSSHAIETSKPWVAWRLIGFAAHLCLALGYHDGSSMLRDDEETKKSKIHLFWLVYAAEKGLALRLGRPSIIRDGDITVTDDLHVLSFPDLWPEILDFWVENARIQGQIYGLLYSDAAVSDPQNDISVSAELLLDKMKAIGSRTPYLFGARSSTPGRPRMEEMLALSDRVAYFTTITLICRAKTARSPSFDITPECLTYARAALEAHEQCCQMTQDHQSLKSMYLNWRILNMPFSPFVVLFSSILHTLDQEDLARLQMFAASLEGLTSLSSLAQSLYRVSRALYDLASLHVEGEIDPSSLPESWTSISEMMGFPGSVSTPPLAEQGRLAEISGLEAPIGSGLDEWVFGSTDFLGLM</sequence>
<name>A0ACC0QD37_9HYPO</name>
<evidence type="ECO:0000313" key="1">
    <source>
        <dbReference type="EMBL" id="KAI8649260.1"/>
    </source>
</evidence>
<proteinExistence type="predicted"/>
<reference evidence="1" key="1">
    <citation type="submission" date="2022-06" db="EMBL/GenBank/DDBJ databases">
        <title>Fusarium solani species complex genomes reveal bases of compartmentalisation and animal pathogenesis.</title>
        <authorList>
            <person name="Tsai I.J."/>
        </authorList>
    </citation>
    <scope>NUCLEOTIDE SEQUENCE</scope>
    <source>
        <strain evidence="1">Fu6.1</strain>
    </source>
</reference>
<dbReference type="Proteomes" id="UP001065298">
    <property type="component" value="Chromosome 13"/>
</dbReference>
<protein>
    <submittedName>
        <fullName evidence="1">Fungal-trans domain-containing protein</fullName>
    </submittedName>
</protein>
<gene>
    <name evidence="1" type="ORF">NCS57_01462600</name>
</gene>
<organism evidence="1 2">
    <name type="scientific">Fusarium keratoplasticum</name>
    <dbReference type="NCBI Taxonomy" id="1328300"/>
    <lineage>
        <taxon>Eukaryota</taxon>
        <taxon>Fungi</taxon>
        <taxon>Dikarya</taxon>
        <taxon>Ascomycota</taxon>
        <taxon>Pezizomycotina</taxon>
        <taxon>Sordariomycetes</taxon>
        <taxon>Hypocreomycetidae</taxon>
        <taxon>Hypocreales</taxon>
        <taxon>Nectriaceae</taxon>
        <taxon>Fusarium</taxon>
        <taxon>Fusarium solani species complex</taxon>
    </lineage>
</organism>